<dbReference type="EMBL" id="JAAAWO010000001">
    <property type="protein sequence ID" value="NDW14251.1"/>
    <property type="molecule type" value="Genomic_DNA"/>
</dbReference>
<comment type="caution">
    <text evidence="1">The sequence shown here is derived from an EMBL/GenBank/DDBJ whole genome shotgun (WGS) entry which is preliminary data.</text>
</comment>
<dbReference type="Proteomes" id="UP000471381">
    <property type="component" value="Unassembled WGS sequence"/>
</dbReference>
<sequence>MTVKTHFHASTSASTTAAINAKDENSEHAMAIASYLEFTKILLPTMAKAANKLNTWPIHNDHCFQRVVLDTICQAPWYDVIPSPAYKNLSLEQARAAKALCEKIANNQVCLTTLNNKSKAWRIKQAKFDF</sequence>
<gene>
    <name evidence="1" type="ORF">GTQ48_01715</name>
</gene>
<proteinExistence type="predicted"/>
<name>A0A6N9TAU7_9ALTE</name>
<evidence type="ECO:0000313" key="2">
    <source>
        <dbReference type="Proteomes" id="UP000471381"/>
    </source>
</evidence>
<evidence type="ECO:0000313" key="1">
    <source>
        <dbReference type="EMBL" id="NDW14251.1"/>
    </source>
</evidence>
<dbReference type="AlphaFoldDB" id="A0A6N9TAU7"/>
<organism evidence="1 2">
    <name type="scientific">Alteromonas genovensis</name>
    <dbReference type="NCBI Taxonomy" id="471225"/>
    <lineage>
        <taxon>Bacteria</taxon>
        <taxon>Pseudomonadati</taxon>
        <taxon>Pseudomonadota</taxon>
        <taxon>Gammaproteobacteria</taxon>
        <taxon>Alteromonadales</taxon>
        <taxon>Alteromonadaceae</taxon>
        <taxon>Alteromonas/Salinimonas group</taxon>
        <taxon>Alteromonas</taxon>
    </lineage>
</organism>
<reference evidence="1 2" key="1">
    <citation type="submission" date="2020-01" db="EMBL/GenBank/DDBJ databases">
        <title>Genomes of bacteria type strains.</title>
        <authorList>
            <person name="Chen J."/>
            <person name="Zhu S."/>
            <person name="Yang J."/>
        </authorList>
    </citation>
    <scope>NUCLEOTIDE SEQUENCE [LARGE SCALE GENOMIC DNA]</scope>
    <source>
        <strain evidence="1 2">LMG 24078</strain>
    </source>
</reference>
<accession>A0A6N9TAU7</accession>
<keyword evidence="2" id="KW-1185">Reference proteome</keyword>
<protein>
    <submittedName>
        <fullName evidence="1">Uncharacterized protein</fullName>
    </submittedName>
</protein>
<dbReference type="RefSeq" id="WP_163104819.1">
    <property type="nucleotide sequence ID" value="NZ_JAAAWO010000001.1"/>
</dbReference>